<evidence type="ECO:0000313" key="2">
    <source>
        <dbReference type="Proteomes" id="UP001417504"/>
    </source>
</evidence>
<dbReference type="EMBL" id="JBBNAE010000005">
    <property type="protein sequence ID" value="KAK9123601.1"/>
    <property type="molecule type" value="Genomic_DNA"/>
</dbReference>
<keyword evidence="2" id="KW-1185">Reference proteome</keyword>
<comment type="caution">
    <text evidence="1">The sequence shown here is derived from an EMBL/GenBank/DDBJ whole genome shotgun (WGS) entry which is preliminary data.</text>
</comment>
<dbReference type="Proteomes" id="UP001417504">
    <property type="component" value="Unassembled WGS sequence"/>
</dbReference>
<accession>A0AAP0IZY2</accession>
<evidence type="ECO:0000313" key="1">
    <source>
        <dbReference type="EMBL" id="KAK9123601.1"/>
    </source>
</evidence>
<organism evidence="1 2">
    <name type="scientific">Stephania japonica</name>
    <dbReference type="NCBI Taxonomy" id="461633"/>
    <lineage>
        <taxon>Eukaryota</taxon>
        <taxon>Viridiplantae</taxon>
        <taxon>Streptophyta</taxon>
        <taxon>Embryophyta</taxon>
        <taxon>Tracheophyta</taxon>
        <taxon>Spermatophyta</taxon>
        <taxon>Magnoliopsida</taxon>
        <taxon>Ranunculales</taxon>
        <taxon>Menispermaceae</taxon>
        <taxon>Menispermoideae</taxon>
        <taxon>Cissampelideae</taxon>
        <taxon>Stephania</taxon>
    </lineage>
</organism>
<name>A0AAP0IZY2_9MAGN</name>
<protein>
    <submittedName>
        <fullName evidence="1">Uncharacterized protein</fullName>
    </submittedName>
</protein>
<reference evidence="1 2" key="1">
    <citation type="submission" date="2024-01" db="EMBL/GenBank/DDBJ databases">
        <title>Genome assemblies of Stephania.</title>
        <authorList>
            <person name="Yang L."/>
        </authorList>
    </citation>
    <scope>NUCLEOTIDE SEQUENCE [LARGE SCALE GENOMIC DNA]</scope>
    <source>
        <strain evidence="1">QJT</strain>
        <tissue evidence="1">Leaf</tissue>
    </source>
</reference>
<proteinExistence type="predicted"/>
<gene>
    <name evidence="1" type="ORF">Sjap_013203</name>
</gene>
<sequence length="109" mass="12479">MCTMFKDNPGVAGQSAHRRKESARMRVLEKTAWAQGVIKWFYLLLMSGSRETGRLLKRVLPKYVSFVSHFPVPSVAIFCTTLFLRHHQGLLKRLCNLCNLTKFSVFSST</sequence>
<dbReference type="AlphaFoldDB" id="A0AAP0IZY2"/>